<dbReference type="InterPro" id="IPR005467">
    <property type="entry name" value="His_kinase_dom"/>
</dbReference>
<dbReference type="Pfam" id="PF02518">
    <property type="entry name" value="HATPase_c"/>
    <property type="match status" value="1"/>
</dbReference>
<dbReference type="GO" id="GO:0016020">
    <property type="term" value="C:membrane"/>
    <property type="evidence" value="ECO:0007669"/>
    <property type="project" value="InterPro"/>
</dbReference>
<evidence type="ECO:0000259" key="11">
    <source>
        <dbReference type="PROSITE" id="PS50113"/>
    </source>
</evidence>
<evidence type="ECO:0000259" key="10">
    <source>
        <dbReference type="PROSITE" id="PS50112"/>
    </source>
</evidence>
<evidence type="ECO:0000256" key="7">
    <source>
        <dbReference type="ARBA" id="ARBA00022840"/>
    </source>
</evidence>
<dbReference type="InterPro" id="IPR036890">
    <property type="entry name" value="HATPase_C_sf"/>
</dbReference>
<dbReference type="PANTHER" id="PTHR43304">
    <property type="entry name" value="PHYTOCHROME-LIKE PROTEIN CPH1"/>
    <property type="match status" value="1"/>
</dbReference>
<dbReference type="PROSITE" id="PS50113">
    <property type="entry name" value="PAC"/>
    <property type="match status" value="3"/>
</dbReference>
<dbReference type="GO" id="GO:0000155">
    <property type="term" value="F:phosphorelay sensor kinase activity"/>
    <property type="evidence" value="ECO:0007669"/>
    <property type="project" value="InterPro"/>
</dbReference>
<dbReference type="SUPFAM" id="SSF55874">
    <property type="entry name" value="ATPase domain of HSP90 chaperone/DNA topoisomerase II/histidine kinase"/>
    <property type="match status" value="1"/>
</dbReference>
<evidence type="ECO:0000256" key="3">
    <source>
        <dbReference type="ARBA" id="ARBA00022553"/>
    </source>
</evidence>
<protein>
    <recommendedName>
        <fullName evidence="2">histidine kinase</fullName>
        <ecNumber evidence="2">2.7.13.3</ecNumber>
    </recommendedName>
</protein>
<dbReference type="SUPFAM" id="SSF55785">
    <property type="entry name" value="PYP-like sensor domain (PAS domain)"/>
    <property type="match status" value="5"/>
</dbReference>
<dbReference type="InterPro" id="IPR052162">
    <property type="entry name" value="Sensor_kinase/Photoreceptor"/>
</dbReference>
<dbReference type="NCBIfam" id="TIGR00229">
    <property type="entry name" value="sensory_box"/>
    <property type="match status" value="5"/>
</dbReference>
<evidence type="ECO:0000256" key="4">
    <source>
        <dbReference type="ARBA" id="ARBA00022679"/>
    </source>
</evidence>
<dbReference type="STRING" id="1763538.LPB68_12945"/>
<keyword evidence="8" id="KW-0902">Two-component regulatory system</keyword>
<dbReference type="EC" id="2.7.13.3" evidence="2"/>
<dbReference type="AlphaFoldDB" id="A0A167BA95"/>
<dbReference type="InterPro" id="IPR000700">
    <property type="entry name" value="PAS-assoc_C"/>
</dbReference>
<comment type="catalytic activity">
    <reaction evidence="1">
        <text>ATP + protein L-histidine = ADP + protein N-phospho-L-histidine.</text>
        <dbReference type="EC" id="2.7.13.3"/>
    </reaction>
</comment>
<feature type="domain" description="Histidine kinase" evidence="9">
    <location>
        <begin position="882"/>
        <end position="971"/>
    </location>
</feature>
<evidence type="ECO:0000256" key="2">
    <source>
        <dbReference type="ARBA" id="ARBA00012438"/>
    </source>
</evidence>
<dbReference type="InterPro" id="IPR003594">
    <property type="entry name" value="HATPase_dom"/>
</dbReference>
<dbReference type="CDD" id="cd00130">
    <property type="entry name" value="PAS"/>
    <property type="match status" value="4"/>
</dbReference>
<evidence type="ECO:0000259" key="9">
    <source>
        <dbReference type="PROSITE" id="PS50109"/>
    </source>
</evidence>
<dbReference type="Gene3D" id="3.30.565.10">
    <property type="entry name" value="Histidine kinase-like ATPase, C-terminal domain"/>
    <property type="match status" value="1"/>
</dbReference>
<gene>
    <name evidence="12" type="ORF">PNBC_17945</name>
</gene>
<dbReference type="InterPro" id="IPR001610">
    <property type="entry name" value="PAC"/>
</dbReference>
<dbReference type="InterPro" id="IPR000014">
    <property type="entry name" value="PAS"/>
</dbReference>
<dbReference type="SMART" id="SM00387">
    <property type="entry name" value="HATPase_c"/>
    <property type="match status" value="1"/>
</dbReference>
<dbReference type="Pfam" id="PF08448">
    <property type="entry name" value="PAS_4"/>
    <property type="match status" value="1"/>
</dbReference>
<evidence type="ECO:0000256" key="8">
    <source>
        <dbReference type="ARBA" id="ARBA00023012"/>
    </source>
</evidence>
<dbReference type="GO" id="GO:0046983">
    <property type="term" value="F:protein dimerization activity"/>
    <property type="evidence" value="ECO:0007669"/>
    <property type="project" value="InterPro"/>
</dbReference>
<keyword evidence="4" id="KW-0808">Transferase</keyword>
<dbReference type="KEGG" id="pcx:LPB68_12945"/>
<evidence type="ECO:0000313" key="12">
    <source>
        <dbReference type="EMBL" id="OAB71881.1"/>
    </source>
</evidence>
<dbReference type="InterPro" id="IPR013656">
    <property type="entry name" value="PAS_4"/>
</dbReference>
<dbReference type="SMART" id="SM00091">
    <property type="entry name" value="PAS"/>
    <property type="match status" value="5"/>
</dbReference>
<dbReference type="PROSITE" id="PS50112">
    <property type="entry name" value="PAS"/>
    <property type="match status" value="3"/>
</dbReference>
<evidence type="ECO:0000256" key="1">
    <source>
        <dbReference type="ARBA" id="ARBA00000085"/>
    </source>
</evidence>
<reference evidence="12 13" key="1">
    <citation type="submission" date="2016-02" db="EMBL/GenBank/DDBJ databases">
        <title>Paenibacillus sp. LPB0068, isolated from Crassostrea gigas.</title>
        <authorList>
            <person name="Shin S.-K."/>
            <person name="Yi H."/>
        </authorList>
    </citation>
    <scope>NUCLEOTIDE SEQUENCE [LARGE SCALE GENOMIC DNA]</scope>
    <source>
        <strain evidence="12 13">LPB0068</strain>
    </source>
</reference>
<dbReference type="GO" id="GO:0005524">
    <property type="term" value="F:ATP binding"/>
    <property type="evidence" value="ECO:0007669"/>
    <property type="project" value="UniProtKB-KW"/>
</dbReference>
<dbReference type="Pfam" id="PF13188">
    <property type="entry name" value="PAS_8"/>
    <property type="match status" value="1"/>
</dbReference>
<feature type="domain" description="PAC" evidence="11">
    <location>
        <begin position="566"/>
        <end position="616"/>
    </location>
</feature>
<dbReference type="Gene3D" id="3.30.450.20">
    <property type="entry name" value="PAS domain"/>
    <property type="match status" value="5"/>
</dbReference>
<dbReference type="CDD" id="cd16917">
    <property type="entry name" value="HATPase_UhpB-NarQ-NarX-like"/>
    <property type="match status" value="1"/>
</dbReference>
<dbReference type="Pfam" id="PF08447">
    <property type="entry name" value="PAS_3"/>
    <property type="match status" value="1"/>
</dbReference>
<evidence type="ECO:0000256" key="6">
    <source>
        <dbReference type="ARBA" id="ARBA00022777"/>
    </source>
</evidence>
<dbReference type="RefSeq" id="WP_068660542.1">
    <property type="nucleotide sequence ID" value="NZ_CP017770.1"/>
</dbReference>
<dbReference type="InterPro" id="IPR013655">
    <property type="entry name" value="PAS_fold_3"/>
</dbReference>
<evidence type="ECO:0000256" key="5">
    <source>
        <dbReference type="ARBA" id="ARBA00022741"/>
    </source>
</evidence>
<feature type="domain" description="PAS" evidence="10">
    <location>
        <begin position="123"/>
        <end position="194"/>
    </location>
</feature>
<evidence type="ECO:0000313" key="13">
    <source>
        <dbReference type="Proteomes" id="UP000077134"/>
    </source>
</evidence>
<dbReference type="PROSITE" id="PS50109">
    <property type="entry name" value="HIS_KIN"/>
    <property type="match status" value="1"/>
</dbReference>
<keyword evidence="7" id="KW-0067">ATP-binding</keyword>
<dbReference type="Pfam" id="PF07730">
    <property type="entry name" value="HisKA_3"/>
    <property type="match status" value="1"/>
</dbReference>
<sequence>MNLMNSEDAITWSIDMNNNLLYISDEYKRWLGYSYEDSFKRSNVLQEMVYAEDVHKFNDHMSRLLSGQTSSLEYRILIQSNEIRWVQNVGIPVQGMNNDIISVTGVILDITKRKVGEESLYRSEQRYKSLFIYNSDVVYELDLNGCVVEVNPAAAPILEEQISVAEGDITLKDMFESKHDELISDCFEKTLEGQSPQYSLTSRHKNGEVAHWAMKNIPIYVNRRVVGVYVNAKDVTVNRRIQKKFSESEDRFRRMKEMSPQPIISHRMGEIIAINPAGLNLLGATHSKELIGESIDNLFHANSRRENRIYERYFIDNEWNRYEQYKLRRLDGRYIEVKTTRVYDNITETTLLLIEDITERLRVERELLESEERYRRLVELSPVAIAVYRDEKITYINPAGAKMLGVEVNRNVSEKNIMDWIHEDYREYARERMEYTILNGYCLPTEYQLVRSDGNVIFVSVLSIYDTQSSSLHLMFEDITEKKQVESALIESEELNRQIFRLSPEAIVLHKDFKFISLNLAALKLFGVSNANELTGQSIFDWVHPEYIELVMKRWGGEYESDKDSAHIEQRIIQRDGKIIDVEVIASSILYRGEFVGISIFRDISDRKRVEKDRQRTEQIIRESEERYFHLQTSLDQFSHDLFAVMKVSQLEQRLLQEVQEILGVTNVRLVKVNHHEYNEHNLCEIIESELGYSLKVGVIAGRDYLLYIDEKPESLKITSIRVWLETIARYVSVLLDNFLSIENITNELKQTTSEQIAPTWLLRFMFNLSENERKHLAQDLHDSALQEQIIWYRKLDLLLLDKRITGEFQQQLKQISEGLLDVIYQIRITCNELRPPMLSRNGITSSLEGLFDFTQLRSNYSINFNATHFMHTLSESQLIGVYRIVQELLANASKHSSATEVRILLSSVGDHIALKYEDNGVGMDLTKVNFSYSRMGIYGMRERVRSMDGTIEFRPSEHNGLAISISIPAS</sequence>
<keyword evidence="13" id="KW-1185">Reference proteome</keyword>
<proteinExistence type="predicted"/>
<keyword evidence="6" id="KW-0418">Kinase</keyword>
<comment type="caution">
    <text evidence="12">The sequence shown here is derived from an EMBL/GenBank/DDBJ whole genome shotgun (WGS) entry which is preliminary data.</text>
</comment>
<name>A0A167BA95_9BACL</name>
<accession>A0A167BA95</accession>
<feature type="domain" description="PAC" evidence="11">
    <location>
        <begin position="70"/>
        <end position="122"/>
    </location>
</feature>
<keyword evidence="5" id="KW-0547">Nucleotide-binding</keyword>
<dbReference type="InterPro" id="IPR035965">
    <property type="entry name" value="PAS-like_dom_sf"/>
</dbReference>
<organism evidence="12 13">
    <name type="scientific">Paenibacillus crassostreae</name>
    <dbReference type="NCBI Taxonomy" id="1763538"/>
    <lineage>
        <taxon>Bacteria</taxon>
        <taxon>Bacillati</taxon>
        <taxon>Bacillota</taxon>
        <taxon>Bacilli</taxon>
        <taxon>Bacillales</taxon>
        <taxon>Paenibacillaceae</taxon>
        <taxon>Paenibacillus</taxon>
    </lineage>
</organism>
<dbReference type="Pfam" id="PF13426">
    <property type="entry name" value="PAS_9"/>
    <property type="match status" value="2"/>
</dbReference>
<keyword evidence="3" id="KW-0597">Phosphoprotein</keyword>
<feature type="domain" description="PAS" evidence="10">
    <location>
        <begin position="1"/>
        <end position="68"/>
    </location>
</feature>
<feature type="domain" description="PAC" evidence="11">
    <location>
        <begin position="443"/>
        <end position="491"/>
    </location>
</feature>
<feature type="domain" description="PAS" evidence="10">
    <location>
        <begin position="370"/>
        <end position="440"/>
    </location>
</feature>
<dbReference type="PANTHER" id="PTHR43304:SF1">
    <property type="entry name" value="PAC DOMAIN-CONTAINING PROTEIN"/>
    <property type="match status" value="1"/>
</dbReference>
<dbReference type="EMBL" id="LSFN01000036">
    <property type="protein sequence ID" value="OAB71881.1"/>
    <property type="molecule type" value="Genomic_DNA"/>
</dbReference>
<dbReference type="Proteomes" id="UP000077134">
    <property type="component" value="Unassembled WGS sequence"/>
</dbReference>
<dbReference type="SMART" id="SM00086">
    <property type="entry name" value="PAC"/>
    <property type="match status" value="4"/>
</dbReference>
<dbReference type="InterPro" id="IPR011712">
    <property type="entry name" value="Sig_transdc_His_kin_sub3_dim/P"/>
</dbReference>